<dbReference type="GO" id="GO:0016989">
    <property type="term" value="F:sigma factor antagonist activity"/>
    <property type="evidence" value="ECO:0007669"/>
    <property type="project" value="TreeGrafter"/>
</dbReference>
<reference evidence="4 5" key="1">
    <citation type="submission" date="2017-11" db="EMBL/GenBank/DDBJ databases">
        <title>Infants hospitalized years apart are colonized by the same room-sourced microbial strains.</title>
        <authorList>
            <person name="Brooks B."/>
            <person name="Olm M.R."/>
            <person name="Firek B.A."/>
            <person name="Baker R."/>
            <person name="Thomas B.C."/>
            <person name="Morowitz M.J."/>
            <person name="Banfield J.F."/>
        </authorList>
    </citation>
    <scope>NUCLEOTIDE SEQUENCE [LARGE SCALE GENOMIC DNA]</scope>
    <source>
        <strain evidence="4">S2_009_000_R2_76</strain>
    </source>
</reference>
<dbReference type="InterPro" id="IPR006860">
    <property type="entry name" value="FecR"/>
</dbReference>
<dbReference type="InterPro" id="IPR012373">
    <property type="entry name" value="Ferrdict_sens_TM"/>
</dbReference>
<dbReference type="EMBL" id="QFOI01000234">
    <property type="protein sequence ID" value="PZP46241.1"/>
    <property type="molecule type" value="Genomic_DNA"/>
</dbReference>
<dbReference type="AlphaFoldDB" id="A0A2W5EQ99"/>
<organism evidence="4 5">
    <name type="scientific">Pseudopedobacter saltans</name>
    <dbReference type="NCBI Taxonomy" id="151895"/>
    <lineage>
        <taxon>Bacteria</taxon>
        <taxon>Pseudomonadati</taxon>
        <taxon>Bacteroidota</taxon>
        <taxon>Sphingobacteriia</taxon>
        <taxon>Sphingobacteriales</taxon>
        <taxon>Sphingobacteriaceae</taxon>
        <taxon>Pseudopedobacter</taxon>
    </lineage>
</organism>
<keyword evidence="1" id="KW-0472">Membrane</keyword>
<feature type="domain" description="Protein FecR C-terminal" evidence="3">
    <location>
        <begin position="331"/>
        <end position="397"/>
    </location>
</feature>
<dbReference type="Proteomes" id="UP000249645">
    <property type="component" value="Unassembled WGS sequence"/>
</dbReference>
<dbReference type="FunFam" id="2.60.120.1440:FF:000001">
    <property type="entry name" value="Putative anti-sigma factor"/>
    <property type="match status" value="1"/>
</dbReference>
<name>A0A2W5EQ99_9SPHI</name>
<evidence type="ECO:0000259" key="2">
    <source>
        <dbReference type="Pfam" id="PF04773"/>
    </source>
</evidence>
<keyword evidence="1" id="KW-1133">Transmembrane helix</keyword>
<protein>
    <recommendedName>
        <fullName evidence="6">Anti-FecI sigma factor, FecR</fullName>
    </recommendedName>
</protein>
<evidence type="ECO:0000259" key="3">
    <source>
        <dbReference type="Pfam" id="PF16344"/>
    </source>
</evidence>
<sequence length="401" mass="44880">MNRNIDNAIAVAKLIDKLRNNSISEKELNILKDWLHKDQKNLELFRSLSDPDEFGRDLKNVITYSNEDFVDRVTNMLDDKDLNKDDSIVSNPNKGYWYYAAATILIVLCIGFAVYWQQGTSKKANPDLSKGINDTTTPIKPGGNKAVLTLSNGKSIWLDTTANGQLGQDNIVKKDDGVIAYSGSTVSLQHNTVTTPRGGQYRVILEDGTKVWINAASEFRFPVSFVQDKREVFLKGEAYFEVAKNAEKPFIVHVNGSSIKVLGTHFNVMAYEEEKKIRTTLAEGSIMLNHEGKDSVVLRPGFQADIVSSSENIKVAKADLAETLAWTKGLFLFKSTDINSIMRQVSRWYDLQVVSEGDLSDVKFSGSLKRQENIADLLDILATDGRIRFRTKGHTITMTKQ</sequence>
<dbReference type="Pfam" id="PF16344">
    <property type="entry name" value="FecR_C"/>
    <property type="match status" value="1"/>
</dbReference>
<evidence type="ECO:0000313" key="5">
    <source>
        <dbReference type="Proteomes" id="UP000249645"/>
    </source>
</evidence>
<dbReference type="InterPro" id="IPR032508">
    <property type="entry name" value="FecR_C"/>
</dbReference>
<feature type="domain" description="FecR protein" evidence="2">
    <location>
        <begin position="192"/>
        <end position="286"/>
    </location>
</feature>
<dbReference type="Pfam" id="PF04773">
    <property type="entry name" value="FecR"/>
    <property type="match status" value="1"/>
</dbReference>
<keyword evidence="1" id="KW-0812">Transmembrane</keyword>
<dbReference type="Gene3D" id="2.60.120.1440">
    <property type="match status" value="1"/>
</dbReference>
<accession>A0A2W5EQ99</accession>
<evidence type="ECO:0000313" key="4">
    <source>
        <dbReference type="EMBL" id="PZP46241.1"/>
    </source>
</evidence>
<feature type="transmembrane region" description="Helical" evidence="1">
    <location>
        <begin position="96"/>
        <end position="116"/>
    </location>
</feature>
<evidence type="ECO:0000256" key="1">
    <source>
        <dbReference type="SAM" id="Phobius"/>
    </source>
</evidence>
<dbReference type="PANTHER" id="PTHR30273:SF2">
    <property type="entry name" value="PROTEIN FECR"/>
    <property type="match status" value="1"/>
</dbReference>
<dbReference type="PANTHER" id="PTHR30273">
    <property type="entry name" value="PERIPLASMIC SIGNAL SENSOR AND SIGMA FACTOR ACTIVATOR FECR-RELATED"/>
    <property type="match status" value="1"/>
</dbReference>
<proteinExistence type="predicted"/>
<evidence type="ECO:0008006" key="6">
    <source>
        <dbReference type="Google" id="ProtNLM"/>
    </source>
</evidence>
<comment type="caution">
    <text evidence="4">The sequence shown here is derived from an EMBL/GenBank/DDBJ whole genome shotgun (WGS) entry which is preliminary data.</text>
</comment>
<gene>
    <name evidence="4" type="ORF">DI598_12400</name>
</gene>
<dbReference type="Gene3D" id="3.55.50.30">
    <property type="match status" value="1"/>
</dbReference>